<organism evidence="2 3">
    <name type="scientific">Haematococcus lacustris</name>
    <name type="common">Green alga</name>
    <name type="synonym">Haematococcus pluvialis</name>
    <dbReference type="NCBI Taxonomy" id="44745"/>
    <lineage>
        <taxon>Eukaryota</taxon>
        <taxon>Viridiplantae</taxon>
        <taxon>Chlorophyta</taxon>
        <taxon>core chlorophytes</taxon>
        <taxon>Chlorophyceae</taxon>
        <taxon>CS clade</taxon>
        <taxon>Chlamydomonadales</taxon>
        <taxon>Haematococcaceae</taxon>
        <taxon>Haematococcus</taxon>
    </lineage>
</organism>
<reference evidence="2 3" key="1">
    <citation type="submission" date="2020-02" db="EMBL/GenBank/DDBJ databases">
        <title>Draft genome sequence of Haematococcus lacustris strain NIES-144.</title>
        <authorList>
            <person name="Morimoto D."/>
            <person name="Nakagawa S."/>
            <person name="Yoshida T."/>
            <person name="Sawayama S."/>
        </authorList>
    </citation>
    <scope>NUCLEOTIDE SEQUENCE [LARGE SCALE GENOMIC DNA]</scope>
    <source>
        <strain evidence="2 3">NIES-144</strain>
    </source>
</reference>
<sequence>MLCFYSFFVNYGTDTGNSGNSLKSQRSAHNKPYGGVNLKSRKNRVEEIRENQYWFTPTSTGSHPASAVLVYSKRVLVYPKPVLVYPKLHESQTIKYRQPLEVDFVFQVRGLPMRN</sequence>
<evidence type="ECO:0000313" key="2">
    <source>
        <dbReference type="EMBL" id="GFH11716.1"/>
    </source>
</evidence>
<accession>A0A699YXH8</accession>
<proteinExistence type="predicted"/>
<name>A0A699YXH8_HAELA</name>
<keyword evidence="3" id="KW-1185">Reference proteome</keyword>
<feature type="compositionally biased region" description="Polar residues" evidence="1">
    <location>
        <begin position="18"/>
        <end position="27"/>
    </location>
</feature>
<dbReference type="Proteomes" id="UP000485058">
    <property type="component" value="Unassembled WGS sequence"/>
</dbReference>
<gene>
    <name evidence="2" type="ORF">HaLaN_07261</name>
</gene>
<dbReference type="EMBL" id="BLLF01000428">
    <property type="protein sequence ID" value="GFH11716.1"/>
    <property type="molecule type" value="Genomic_DNA"/>
</dbReference>
<feature type="region of interest" description="Disordered" evidence="1">
    <location>
        <begin position="18"/>
        <end position="41"/>
    </location>
</feature>
<comment type="caution">
    <text evidence="2">The sequence shown here is derived from an EMBL/GenBank/DDBJ whole genome shotgun (WGS) entry which is preliminary data.</text>
</comment>
<dbReference type="AlphaFoldDB" id="A0A699YXH8"/>
<protein>
    <submittedName>
        <fullName evidence="2">Uncharacterized protein</fullName>
    </submittedName>
</protein>
<evidence type="ECO:0000256" key="1">
    <source>
        <dbReference type="SAM" id="MobiDB-lite"/>
    </source>
</evidence>
<evidence type="ECO:0000313" key="3">
    <source>
        <dbReference type="Proteomes" id="UP000485058"/>
    </source>
</evidence>